<dbReference type="STRING" id="151549.A0A4C1VFH5"/>
<dbReference type="OrthoDB" id="424543at2759"/>
<gene>
    <name evidence="1" type="ORF">EVAR_31035_1</name>
</gene>
<comment type="caution">
    <text evidence="1">The sequence shown here is derived from an EMBL/GenBank/DDBJ whole genome shotgun (WGS) entry which is preliminary data.</text>
</comment>
<dbReference type="PANTHER" id="PTHR46238:SF8">
    <property type="entry name" value="ENDONUCLEASE_EXONUCLEASE_PHOSPHATASE DOMAIN-CONTAINING PROTEIN"/>
    <property type="match status" value="1"/>
</dbReference>
<reference evidence="1 2" key="1">
    <citation type="journal article" date="2019" name="Commun. Biol.">
        <title>The bagworm genome reveals a unique fibroin gene that provides high tensile strength.</title>
        <authorList>
            <person name="Kono N."/>
            <person name="Nakamura H."/>
            <person name="Ohtoshi R."/>
            <person name="Tomita M."/>
            <person name="Numata K."/>
            <person name="Arakawa K."/>
        </authorList>
    </citation>
    <scope>NUCLEOTIDE SEQUENCE [LARGE SCALE GENOMIC DNA]</scope>
</reference>
<organism evidence="1 2">
    <name type="scientific">Eumeta variegata</name>
    <name type="common">Bagworm moth</name>
    <name type="synonym">Eumeta japonica</name>
    <dbReference type="NCBI Taxonomy" id="151549"/>
    <lineage>
        <taxon>Eukaryota</taxon>
        <taxon>Metazoa</taxon>
        <taxon>Ecdysozoa</taxon>
        <taxon>Arthropoda</taxon>
        <taxon>Hexapoda</taxon>
        <taxon>Insecta</taxon>
        <taxon>Pterygota</taxon>
        <taxon>Neoptera</taxon>
        <taxon>Endopterygota</taxon>
        <taxon>Lepidoptera</taxon>
        <taxon>Glossata</taxon>
        <taxon>Ditrysia</taxon>
        <taxon>Tineoidea</taxon>
        <taxon>Psychidae</taxon>
        <taxon>Oiketicinae</taxon>
        <taxon>Eumeta</taxon>
    </lineage>
</organism>
<dbReference type="AlphaFoldDB" id="A0A4C1VFH5"/>
<accession>A0A4C1VFH5</accession>
<dbReference type="EMBL" id="BGZK01000327">
    <property type="protein sequence ID" value="GBP37037.1"/>
    <property type="molecule type" value="Genomic_DNA"/>
</dbReference>
<name>A0A4C1VFH5_EUMVA</name>
<evidence type="ECO:0000313" key="2">
    <source>
        <dbReference type="Proteomes" id="UP000299102"/>
    </source>
</evidence>
<dbReference type="PANTHER" id="PTHR46238">
    <property type="entry name" value="REVERSE TRANSCRIPTASE DOMAIN-CONTAINING PROTEIN"/>
    <property type="match status" value="1"/>
</dbReference>
<proteinExistence type="predicted"/>
<protein>
    <submittedName>
        <fullName evidence="1">Uncharacterized protein</fullName>
    </submittedName>
</protein>
<keyword evidence="2" id="KW-1185">Reference proteome</keyword>
<sequence>MPTLEAPYNGNSIKRLNLILDIRSIEREYLQRPGAGRAPRTFNITLKAVKKQHEHEMHTNKMRILRWTAGIMRLDKVRNEYMGCSFKITPVVDKLYESRMRWFGHVMRRDEDIVMRKALVVPEKMRDRGRPRATWWTTVAKDMERA</sequence>
<evidence type="ECO:0000313" key="1">
    <source>
        <dbReference type="EMBL" id="GBP37037.1"/>
    </source>
</evidence>
<dbReference type="Proteomes" id="UP000299102">
    <property type="component" value="Unassembled WGS sequence"/>
</dbReference>